<accession>A0ABS8Q1K1</accession>
<keyword evidence="1" id="KW-0812">Transmembrane</keyword>
<feature type="transmembrane region" description="Helical" evidence="1">
    <location>
        <begin position="285"/>
        <end position="308"/>
    </location>
</feature>
<keyword evidence="1" id="KW-1133">Transmembrane helix</keyword>
<dbReference type="Gene3D" id="3.20.20.450">
    <property type="entry name" value="EAL domain"/>
    <property type="match status" value="1"/>
</dbReference>
<dbReference type="RefSeq" id="WP_231056926.1">
    <property type="nucleotide sequence ID" value="NZ_JAJNOC010000001.1"/>
</dbReference>
<evidence type="ECO:0000313" key="4">
    <source>
        <dbReference type="EMBL" id="MCD2515624.1"/>
    </source>
</evidence>
<dbReference type="Pfam" id="PF00563">
    <property type="entry name" value="EAL"/>
    <property type="match status" value="1"/>
</dbReference>
<keyword evidence="1" id="KW-0472">Membrane</keyword>
<gene>
    <name evidence="4" type="ORF">LQ564_04785</name>
</gene>
<dbReference type="Pfam" id="PF00990">
    <property type="entry name" value="GGDEF"/>
    <property type="match status" value="1"/>
</dbReference>
<dbReference type="InterPro" id="IPR035919">
    <property type="entry name" value="EAL_sf"/>
</dbReference>
<dbReference type="PROSITE" id="PS50883">
    <property type="entry name" value="EAL"/>
    <property type="match status" value="1"/>
</dbReference>
<keyword evidence="5" id="KW-1185">Reference proteome</keyword>
<dbReference type="EMBL" id="JAJNOC010000001">
    <property type="protein sequence ID" value="MCD2515624.1"/>
    <property type="molecule type" value="Genomic_DNA"/>
</dbReference>
<dbReference type="NCBIfam" id="TIGR00254">
    <property type="entry name" value="GGDEF"/>
    <property type="match status" value="1"/>
</dbReference>
<evidence type="ECO:0000256" key="1">
    <source>
        <dbReference type="SAM" id="Phobius"/>
    </source>
</evidence>
<dbReference type="CDD" id="cd01948">
    <property type="entry name" value="EAL"/>
    <property type="match status" value="1"/>
</dbReference>
<feature type="transmembrane region" description="Helical" evidence="1">
    <location>
        <begin position="20"/>
        <end position="48"/>
    </location>
</feature>
<dbReference type="InterPro" id="IPR052155">
    <property type="entry name" value="Biofilm_reg_signaling"/>
</dbReference>
<reference evidence="4" key="1">
    <citation type="submission" date="2021-11" db="EMBL/GenBank/DDBJ databases">
        <title>The complete genome of Massilia sp sp. G4R7.</title>
        <authorList>
            <person name="Liu L."/>
            <person name="Yue J."/>
            <person name="Yuan J."/>
            <person name="Yang F."/>
            <person name="Li L."/>
        </authorList>
    </citation>
    <scope>NUCLEOTIDE SEQUENCE</scope>
    <source>
        <strain evidence="4">G4R7</strain>
    </source>
</reference>
<dbReference type="CDD" id="cd01949">
    <property type="entry name" value="GGDEF"/>
    <property type="match status" value="1"/>
</dbReference>
<evidence type="ECO:0000259" key="3">
    <source>
        <dbReference type="PROSITE" id="PS50887"/>
    </source>
</evidence>
<dbReference type="PANTHER" id="PTHR44757:SF2">
    <property type="entry name" value="BIOFILM ARCHITECTURE MAINTENANCE PROTEIN MBAA"/>
    <property type="match status" value="1"/>
</dbReference>
<feature type="domain" description="EAL" evidence="2">
    <location>
        <begin position="515"/>
        <end position="769"/>
    </location>
</feature>
<dbReference type="Proteomes" id="UP001179361">
    <property type="component" value="Unassembled WGS sequence"/>
</dbReference>
<dbReference type="PROSITE" id="PS50887">
    <property type="entry name" value="GGDEF"/>
    <property type="match status" value="1"/>
</dbReference>
<dbReference type="SUPFAM" id="SSF55073">
    <property type="entry name" value="Nucleotide cyclase"/>
    <property type="match status" value="1"/>
</dbReference>
<dbReference type="InterPro" id="IPR001633">
    <property type="entry name" value="EAL_dom"/>
</dbReference>
<protein>
    <submittedName>
        <fullName evidence="4">EAL domain-containing protein</fullName>
    </submittedName>
</protein>
<dbReference type="SUPFAM" id="SSF141868">
    <property type="entry name" value="EAL domain-like"/>
    <property type="match status" value="1"/>
</dbReference>
<name>A0ABS8Q1K1_9BURK</name>
<sequence length="772" mass="84278">MSPSQVPYSTPSTLSALRHHVLAMVSSALIPVTCILGVTIMISIWLFYADRVEQEKAVARHTATTSGENIVLIVATNLEEVLGRARLYARIAEDFGKSGPANVFRLNPQQVGDSAYVRAAVFDARGELVYSSAGRGQEAELRAVLARALGGGDKGAQAGEAARIAVGYPSAGERTPWRLPVLVRLGEERAARGYYGALVDLGYFLGSYRNVDLGPGGRIEIVHQDGTPLAVMQGGILMPQAAPAEGGGVGQLLAQRALNDIPIRVSVIQDPALLLGKLEAQHHSYLVRSSVYSAIVLVLTLAVSMGLWRQQRLHREVATSEQEKQRLIGQLEQEKVRALALASQDHLTGLANRRMFQEMAAAELKRARRSRNLYALLFFDLDRFKLINDTLGHGVGDQLLKGVAARLRAAVRDYDLVARLGGDEFVVLLSEVPSEEFVAQLAGKLVQNLSAVYPDLDGHDVDTTPSVGIALYPRDGQDLDQLLLHADQAMYSVKSRGRGFFSFYDVSLNASSALHTELAARFRPALQEGEFRLHFQPKLLLETLEVVGLEALIRWDHPEHGLIFPGDFIPLAEEQDFIVRLGRWIIDAVCRQLAAWRLDGVPLVPVAINVSARQLRDDKLTGDFIATLLEHGIEAALIEIEITESSLIEDTPVAQRNLDELARAGIRLALDDFGTGFSGLSRLKQLPISTVKIDRSFIGDIRNDTNDAVIVASTISLAHNLGLTVVAEGVETRDQLVHLKAAGCDQVQGFYLQRPVAAEQAAAILHKKIYSF</sequence>
<dbReference type="SMART" id="SM00267">
    <property type="entry name" value="GGDEF"/>
    <property type="match status" value="1"/>
</dbReference>
<dbReference type="SMART" id="SM00052">
    <property type="entry name" value="EAL"/>
    <property type="match status" value="1"/>
</dbReference>
<dbReference type="InterPro" id="IPR000160">
    <property type="entry name" value="GGDEF_dom"/>
</dbReference>
<evidence type="ECO:0000259" key="2">
    <source>
        <dbReference type="PROSITE" id="PS50883"/>
    </source>
</evidence>
<comment type="caution">
    <text evidence="4">The sequence shown here is derived from an EMBL/GenBank/DDBJ whole genome shotgun (WGS) entry which is preliminary data.</text>
</comment>
<feature type="domain" description="GGDEF" evidence="3">
    <location>
        <begin position="372"/>
        <end position="506"/>
    </location>
</feature>
<dbReference type="PANTHER" id="PTHR44757">
    <property type="entry name" value="DIGUANYLATE CYCLASE DGCP"/>
    <property type="match status" value="1"/>
</dbReference>
<proteinExistence type="predicted"/>
<dbReference type="InterPro" id="IPR043128">
    <property type="entry name" value="Rev_trsase/Diguanyl_cyclase"/>
</dbReference>
<organism evidence="4 5">
    <name type="scientific">Massilia phyllostachyos</name>
    <dbReference type="NCBI Taxonomy" id="2898585"/>
    <lineage>
        <taxon>Bacteria</taxon>
        <taxon>Pseudomonadati</taxon>
        <taxon>Pseudomonadota</taxon>
        <taxon>Betaproteobacteria</taxon>
        <taxon>Burkholderiales</taxon>
        <taxon>Oxalobacteraceae</taxon>
        <taxon>Telluria group</taxon>
        <taxon>Massilia</taxon>
    </lineage>
</organism>
<dbReference type="Gene3D" id="3.30.70.270">
    <property type="match status" value="1"/>
</dbReference>
<evidence type="ECO:0000313" key="5">
    <source>
        <dbReference type="Proteomes" id="UP001179361"/>
    </source>
</evidence>
<dbReference type="InterPro" id="IPR029787">
    <property type="entry name" value="Nucleotide_cyclase"/>
</dbReference>